<dbReference type="Pfam" id="PF15055">
    <property type="entry name" value="DMAC1_Dmo2"/>
    <property type="match status" value="1"/>
</dbReference>
<dbReference type="Proteomes" id="UP000006039">
    <property type="component" value="Unassembled WGS sequence"/>
</dbReference>
<feature type="transmembrane region" description="Helical" evidence="1">
    <location>
        <begin position="75"/>
        <end position="93"/>
    </location>
</feature>
<protein>
    <recommendedName>
        <fullName evidence="2">Distal membrane-arm assembly complex protein 1-like domain-containing protein</fullName>
    </recommendedName>
</protein>
<evidence type="ECO:0000313" key="4">
    <source>
        <dbReference type="EnsemblFungi" id="EJT77053"/>
    </source>
</evidence>
<dbReference type="RefSeq" id="XP_009223053.1">
    <property type="nucleotide sequence ID" value="XM_009224789.1"/>
</dbReference>
<keyword evidence="1" id="KW-0812">Transmembrane</keyword>
<dbReference type="OrthoDB" id="6604875at2759"/>
<evidence type="ECO:0000259" key="2">
    <source>
        <dbReference type="Pfam" id="PF15055"/>
    </source>
</evidence>
<dbReference type="InterPro" id="IPR053092">
    <property type="entry name" value="Mitochondrial_unc_protein"/>
</dbReference>
<sequence>MPGVPSMSKLDKPEDYKELLKQDRGDDCLACRVIGGGAFIGLAAYSYVSGHAELERNKALILKKSPMIGMRGRKAGITGIALGLVYLGVWRLFK</sequence>
<dbReference type="AlphaFoldDB" id="J3P0C0"/>
<gene>
    <name evidence="4" type="primary">20347425</name>
    <name evidence="3" type="ORF">GGTG_06967</name>
</gene>
<dbReference type="HOGENOM" id="CLU_159478_0_0_1"/>
<evidence type="ECO:0000256" key="1">
    <source>
        <dbReference type="SAM" id="Phobius"/>
    </source>
</evidence>
<reference evidence="3" key="3">
    <citation type="submission" date="2010-09" db="EMBL/GenBank/DDBJ databases">
        <title>Annotation of Gaeumannomyces graminis var. tritici R3-111a-1.</title>
        <authorList>
            <consortium name="The Broad Institute Genome Sequencing Platform"/>
            <person name="Ma L.-J."/>
            <person name="Dead R."/>
            <person name="Young S.K."/>
            <person name="Zeng Q."/>
            <person name="Gargeya S."/>
            <person name="Fitzgerald M."/>
            <person name="Haas B."/>
            <person name="Abouelleil A."/>
            <person name="Alvarado L."/>
            <person name="Arachchi H.M."/>
            <person name="Berlin A."/>
            <person name="Brown A."/>
            <person name="Chapman S.B."/>
            <person name="Chen Z."/>
            <person name="Dunbar C."/>
            <person name="Freedman E."/>
            <person name="Gearin G."/>
            <person name="Gellesch M."/>
            <person name="Goldberg J."/>
            <person name="Griggs A."/>
            <person name="Gujja S."/>
            <person name="Heiman D."/>
            <person name="Howarth C."/>
            <person name="Larson L."/>
            <person name="Lui A."/>
            <person name="MacDonald P.J.P."/>
            <person name="Mehta T."/>
            <person name="Montmayeur A."/>
            <person name="Murphy C."/>
            <person name="Neiman D."/>
            <person name="Pearson M."/>
            <person name="Priest M."/>
            <person name="Roberts A."/>
            <person name="Saif S."/>
            <person name="Shea T."/>
            <person name="Shenoy N."/>
            <person name="Sisk P."/>
            <person name="Stolte C."/>
            <person name="Sykes S."/>
            <person name="Yandava C."/>
            <person name="Wortman J."/>
            <person name="Nusbaum C."/>
            <person name="Birren B."/>
        </authorList>
    </citation>
    <scope>NUCLEOTIDE SEQUENCE</scope>
    <source>
        <strain evidence="3">R3-111a-1</strain>
    </source>
</reference>
<feature type="domain" description="Distal membrane-arm assembly complex protein 1-like" evidence="2">
    <location>
        <begin position="27"/>
        <end position="61"/>
    </location>
</feature>
<organism evidence="3">
    <name type="scientific">Gaeumannomyces tritici (strain R3-111a-1)</name>
    <name type="common">Wheat and barley take-all root rot fungus</name>
    <name type="synonym">Gaeumannomyces graminis var. tritici</name>
    <dbReference type="NCBI Taxonomy" id="644352"/>
    <lineage>
        <taxon>Eukaryota</taxon>
        <taxon>Fungi</taxon>
        <taxon>Dikarya</taxon>
        <taxon>Ascomycota</taxon>
        <taxon>Pezizomycotina</taxon>
        <taxon>Sordariomycetes</taxon>
        <taxon>Sordariomycetidae</taxon>
        <taxon>Magnaporthales</taxon>
        <taxon>Magnaporthaceae</taxon>
        <taxon>Gaeumannomyces</taxon>
    </lineage>
</organism>
<proteinExistence type="predicted"/>
<reference evidence="4" key="5">
    <citation type="submission" date="2018-04" db="UniProtKB">
        <authorList>
            <consortium name="EnsemblFungi"/>
        </authorList>
    </citation>
    <scope>IDENTIFICATION</scope>
    <source>
        <strain evidence="4">R3-111a-1</strain>
    </source>
</reference>
<reference evidence="3" key="2">
    <citation type="submission" date="2010-07" db="EMBL/GenBank/DDBJ databases">
        <authorList>
            <consortium name="The Broad Institute Genome Sequencing Platform"/>
            <consortium name="Broad Institute Genome Sequencing Center for Infectious Disease"/>
            <person name="Ma L.-J."/>
            <person name="Dead R."/>
            <person name="Young S."/>
            <person name="Zeng Q."/>
            <person name="Koehrsen M."/>
            <person name="Alvarado L."/>
            <person name="Berlin A."/>
            <person name="Chapman S.B."/>
            <person name="Chen Z."/>
            <person name="Freedman E."/>
            <person name="Gellesch M."/>
            <person name="Goldberg J."/>
            <person name="Griggs A."/>
            <person name="Gujja S."/>
            <person name="Heilman E.R."/>
            <person name="Heiman D."/>
            <person name="Hepburn T."/>
            <person name="Howarth C."/>
            <person name="Jen D."/>
            <person name="Larson L."/>
            <person name="Mehta T."/>
            <person name="Neiman D."/>
            <person name="Pearson M."/>
            <person name="Roberts A."/>
            <person name="Saif S."/>
            <person name="Shea T."/>
            <person name="Shenoy N."/>
            <person name="Sisk P."/>
            <person name="Stolte C."/>
            <person name="Sykes S."/>
            <person name="Walk T."/>
            <person name="White J."/>
            <person name="Yandava C."/>
            <person name="Haas B."/>
            <person name="Nusbaum C."/>
            <person name="Birren B."/>
        </authorList>
    </citation>
    <scope>NUCLEOTIDE SEQUENCE</scope>
    <source>
        <strain evidence="3">R3-111a-1</strain>
    </source>
</reference>
<reference evidence="4" key="4">
    <citation type="journal article" date="2015" name="G3 (Bethesda)">
        <title>Genome sequences of three phytopathogenic species of the Magnaporthaceae family of fungi.</title>
        <authorList>
            <person name="Okagaki L.H."/>
            <person name="Nunes C.C."/>
            <person name="Sailsbery J."/>
            <person name="Clay B."/>
            <person name="Brown D."/>
            <person name="John T."/>
            <person name="Oh Y."/>
            <person name="Young N."/>
            <person name="Fitzgerald M."/>
            <person name="Haas B.J."/>
            <person name="Zeng Q."/>
            <person name="Young S."/>
            <person name="Adiconis X."/>
            <person name="Fan L."/>
            <person name="Levin J.Z."/>
            <person name="Mitchell T.K."/>
            <person name="Okubara P.A."/>
            <person name="Farman M.L."/>
            <person name="Kohn L.M."/>
            <person name="Birren B."/>
            <person name="Ma L.-J."/>
            <person name="Dean R.A."/>
        </authorList>
    </citation>
    <scope>NUCLEOTIDE SEQUENCE</scope>
    <source>
        <strain evidence="4">R3-111a-1</strain>
    </source>
</reference>
<evidence type="ECO:0000313" key="5">
    <source>
        <dbReference type="Proteomes" id="UP000006039"/>
    </source>
</evidence>
<dbReference type="EnsemblFungi" id="EJT77053">
    <property type="protein sequence ID" value="EJT77053"/>
    <property type="gene ID" value="GGTG_06967"/>
</dbReference>
<dbReference type="eggNOG" id="ENOG502SWTT">
    <property type="taxonomic scope" value="Eukaryota"/>
</dbReference>
<dbReference type="GeneID" id="20347425"/>
<reference evidence="5" key="1">
    <citation type="submission" date="2010-07" db="EMBL/GenBank/DDBJ databases">
        <title>The genome sequence of Gaeumannomyces graminis var. tritici strain R3-111a-1.</title>
        <authorList>
            <consortium name="The Broad Institute Genome Sequencing Platform"/>
            <person name="Ma L.-J."/>
            <person name="Dead R."/>
            <person name="Young S."/>
            <person name="Zeng Q."/>
            <person name="Koehrsen M."/>
            <person name="Alvarado L."/>
            <person name="Berlin A."/>
            <person name="Chapman S.B."/>
            <person name="Chen Z."/>
            <person name="Freedman E."/>
            <person name="Gellesch M."/>
            <person name="Goldberg J."/>
            <person name="Griggs A."/>
            <person name="Gujja S."/>
            <person name="Heilman E.R."/>
            <person name="Heiman D."/>
            <person name="Hepburn T."/>
            <person name="Howarth C."/>
            <person name="Jen D."/>
            <person name="Larson L."/>
            <person name="Mehta T."/>
            <person name="Neiman D."/>
            <person name="Pearson M."/>
            <person name="Roberts A."/>
            <person name="Saif S."/>
            <person name="Shea T."/>
            <person name="Shenoy N."/>
            <person name="Sisk P."/>
            <person name="Stolte C."/>
            <person name="Sykes S."/>
            <person name="Walk T."/>
            <person name="White J."/>
            <person name="Yandava C."/>
            <person name="Haas B."/>
            <person name="Nusbaum C."/>
            <person name="Birren B."/>
        </authorList>
    </citation>
    <scope>NUCLEOTIDE SEQUENCE [LARGE SCALE GENOMIC DNA]</scope>
    <source>
        <strain evidence="5">R3-111a-1</strain>
    </source>
</reference>
<keyword evidence="1" id="KW-1133">Transmembrane helix</keyword>
<feature type="transmembrane region" description="Helical" evidence="1">
    <location>
        <begin position="33"/>
        <end position="54"/>
    </location>
</feature>
<evidence type="ECO:0000313" key="3">
    <source>
        <dbReference type="EMBL" id="EJT77053.1"/>
    </source>
</evidence>
<dbReference type="PANTHER" id="PTHR28048:SF1">
    <property type="entry name" value="ACR195WP"/>
    <property type="match status" value="1"/>
</dbReference>
<dbReference type="InterPro" id="IPR028036">
    <property type="entry name" value="DMAC1-like_dom"/>
</dbReference>
<dbReference type="VEuPathDB" id="FungiDB:GGTG_06967"/>
<name>J3P0C0_GAET3</name>
<keyword evidence="1" id="KW-0472">Membrane</keyword>
<dbReference type="EMBL" id="GL385397">
    <property type="protein sequence ID" value="EJT77053.1"/>
    <property type="molecule type" value="Genomic_DNA"/>
</dbReference>
<dbReference type="PANTHER" id="PTHR28048">
    <property type="entry name" value="ACR195WP"/>
    <property type="match status" value="1"/>
</dbReference>
<accession>J3P0C0</accession>
<keyword evidence="5" id="KW-1185">Reference proteome</keyword>